<dbReference type="InterPro" id="IPR001296">
    <property type="entry name" value="Glyco_trans_1"/>
</dbReference>
<dbReference type="CDD" id="cd03801">
    <property type="entry name" value="GT4_PimA-like"/>
    <property type="match status" value="1"/>
</dbReference>
<evidence type="ECO:0000259" key="2">
    <source>
        <dbReference type="Pfam" id="PF00534"/>
    </source>
</evidence>
<proteinExistence type="predicted"/>
<evidence type="ECO:0000256" key="1">
    <source>
        <dbReference type="ARBA" id="ARBA00022679"/>
    </source>
</evidence>
<keyword evidence="1 4" id="KW-0808">Transferase</keyword>
<dbReference type="Pfam" id="PF13439">
    <property type="entry name" value="Glyco_transf_4"/>
    <property type="match status" value="1"/>
</dbReference>
<evidence type="ECO:0000313" key="5">
    <source>
        <dbReference type="Proteomes" id="UP000500806"/>
    </source>
</evidence>
<sequence length="366" mass="39914">MGASVKPKQLIFAFPGDLSTPTGGYAYDRRIIEGLRDLGWQIELLSLGYDFPYPSQETIAKARQLLLNLRLDIPVVMDGLALGVLPEIVAELATRHPIIALIHHPLALETGLSIEQADILKASEALSLRHVKQVIVNSPTTAQHVAKFLGVQEQSIQVVFPGTDRPVLINPPEISPLSPSEGLHLLSVGSVIHRKGFDVLIAALQPLADLPWTLSIAGDISRDDVALKKLQEDIHYFGFKDRVHVLGVVTAEHMELLYGQADIFVLASRFEGYGMAYAEALARGLPVIGTNAGAISETVPAGAGLLVPPDDIKSLTAALRKVMQDRNYRFELSQGARKVAAQQSTWEDSAKRFSEIIYSFAFSDEN</sequence>
<dbReference type="GO" id="GO:0009103">
    <property type="term" value="P:lipopolysaccharide biosynthetic process"/>
    <property type="evidence" value="ECO:0007669"/>
    <property type="project" value="TreeGrafter"/>
</dbReference>
<name>A0A6M9PRL9_9BURK</name>
<organism evidence="4 5">
    <name type="scientific">Polynucleobacter antarcticus</name>
    <dbReference type="NCBI Taxonomy" id="1743162"/>
    <lineage>
        <taxon>Bacteria</taxon>
        <taxon>Pseudomonadati</taxon>
        <taxon>Pseudomonadota</taxon>
        <taxon>Betaproteobacteria</taxon>
        <taxon>Burkholderiales</taxon>
        <taxon>Burkholderiaceae</taxon>
        <taxon>Polynucleobacter</taxon>
    </lineage>
</organism>
<dbReference type="Pfam" id="PF00534">
    <property type="entry name" value="Glycos_transf_1"/>
    <property type="match status" value="1"/>
</dbReference>
<dbReference type="PANTHER" id="PTHR46401:SF2">
    <property type="entry name" value="GLYCOSYLTRANSFERASE WBBK-RELATED"/>
    <property type="match status" value="1"/>
</dbReference>
<dbReference type="AlphaFoldDB" id="A0A6M9PRL9"/>
<dbReference type="EMBL" id="CP028941">
    <property type="protein sequence ID" value="QKM62178.1"/>
    <property type="molecule type" value="Genomic_DNA"/>
</dbReference>
<evidence type="ECO:0000259" key="3">
    <source>
        <dbReference type="Pfam" id="PF13439"/>
    </source>
</evidence>
<gene>
    <name evidence="4" type="ORF">DCO16_03250</name>
</gene>
<protein>
    <submittedName>
        <fullName evidence="4">Glycosyltransferase family 1 protein</fullName>
    </submittedName>
</protein>
<dbReference type="SUPFAM" id="SSF53756">
    <property type="entry name" value="UDP-Glycosyltransferase/glycogen phosphorylase"/>
    <property type="match status" value="1"/>
</dbReference>
<dbReference type="Gene3D" id="3.40.50.2000">
    <property type="entry name" value="Glycogen Phosphorylase B"/>
    <property type="match status" value="2"/>
</dbReference>
<dbReference type="KEGG" id="pani:DCO16_03250"/>
<feature type="domain" description="Glycosyl transferase family 1" evidence="2">
    <location>
        <begin position="180"/>
        <end position="338"/>
    </location>
</feature>
<keyword evidence="5" id="KW-1185">Reference proteome</keyword>
<feature type="domain" description="Glycosyltransferase subfamily 4-like N-terminal" evidence="3">
    <location>
        <begin position="49"/>
        <end position="164"/>
    </location>
</feature>
<reference evidence="4 5" key="1">
    <citation type="submission" date="2018-04" db="EMBL/GenBank/DDBJ databases">
        <title>Polynucleobacter sp. LimPoW16 genome.</title>
        <authorList>
            <person name="Hahn M.W."/>
        </authorList>
    </citation>
    <scope>NUCLEOTIDE SEQUENCE [LARGE SCALE GENOMIC DNA]</scope>
    <source>
        <strain evidence="4 5">LimPoW16</strain>
    </source>
</reference>
<accession>A0A6M9PRL9</accession>
<evidence type="ECO:0000313" key="4">
    <source>
        <dbReference type="EMBL" id="QKM62178.1"/>
    </source>
</evidence>
<dbReference type="Proteomes" id="UP000500806">
    <property type="component" value="Chromosome"/>
</dbReference>
<dbReference type="RefSeq" id="WP_173943749.1">
    <property type="nucleotide sequence ID" value="NZ_CP028941.1"/>
</dbReference>
<dbReference type="InterPro" id="IPR028098">
    <property type="entry name" value="Glyco_trans_4-like_N"/>
</dbReference>
<dbReference type="GO" id="GO:0016757">
    <property type="term" value="F:glycosyltransferase activity"/>
    <property type="evidence" value="ECO:0007669"/>
    <property type="project" value="InterPro"/>
</dbReference>
<dbReference type="PANTHER" id="PTHR46401">
    <property type="entry name" value="GLYCOSYLTRANSFERASE WBBK-RELATED"/>
    <property type="match status" value="1"/>
</dbReference>